<feature type="transmembrane region" description="Helical" evidence="1">
    <location>
        <begin position="278"/>
        <end position="301"/>
    </location>
</feature>
<keyword evidence="1" id="KW-1133">Transmembrane helix</keyword>
<accession>A0A0G4EHR6</accession>
<dbReference type="VEuPathDB" id="CryptoDB:Vbra_7403"/>
<name>A0A0G4EHR6_VITBC</name>
<proteinExistence type="predicted"/>
<dbReference type="EMBL" id="CDMY01000231">
    <property type="protein sequence ID" value="CEL95557.1"/>
    <property type="molecule type" value="Genomic_DNA"/>
</dbReference>
<dbReference type="Proteomes" id="UP000041254">
    <property type="component" value="Unassembled WGS sequence"/>
</dbReference>
<sequence>MTSAVMQATLGEYRMRHAQIASIHLAEPDLWPWRETLDESAPKWADYYLFAVGAEQLITLLYQKSDSSGKPVDRRFEPRTRLLYYPQCLLHPSEGTCDNRTHPYPFSGKPSAHTQQTALSQHSAANSFLPHWLLEAGGFYPAIVSWSIHTRNKASALIRSWRQDSTSRSTAKQAKNGSRPALRGWSGRQRAFANCKAANLGRPLRPSSMWRDRCGPGSRLTTGMAVETQGCRKRESVGQLKRWIYNSLRFDLGNAFETLEDLFIEEADSDLLDHETKLWILGAVDWALLLLAAMFAHYLLFEWCRKDLVFFGEAHDARSFFNKGFLTASTSTLRMKREAREAKLQCDQFFRAFHQLWSRLWSR</sequence>
<gene>
    <name evidence="2" type="ORF">Vbra_7403</name>
</gene>
<keyword evidence="1" id="KW-0812">Transmembrane</keyword>
<evidence type="ECO:0000313" key="2">
    <source>
        <dbReference type="EMBL" id="CEL95557.1"/>
    </source>
</evidence>
<reference evidence="2 3" key="1">
    <citation type="submission" date="2014-11" db="EMBL/GenBank/DDBJ databases">
        <authorList>
            <person name="Zhu J."/>
            <person name="Qi W."/>
            <person name="Song R."/>
        </authorList>
    </citation>
    <scope>NUCLEOTIDE SEQUENCE [LARGE SCALE GENOMIC DNA]</scope>
</reference>
<evidence type="ECO:0000256" key="1">
    <source>
        <dbReference type="SAM" id="Phobius"/>
    </source>
</evidence>
<dbReference type="InParanoid" id="A0A0G4EHR6"/>
<organism evidence="2 3">
    <name type="scientific">Vitrella brassicaformis (strain CCMP3155)</name>
    <dbReference type="NCBI Taxonomy" id="1169540"/>
    <lineage>
        <taxon>Eukaryota</taxon>
        <taxon>Sar</taxon>
        <taxon>Alveolata</taxon>
        <taxon>Colpodellida</taxon>
        <taxon>Vitrellaceae</taxon>
        <taxon>Vitrella</taxon>
    </lineage>
</organism>
<dbReference type="AlphaFoldDB" id="A0A0G4EHR6"/>
<dbReference type="PhylomeDB" id="A0A0G4EHR6"/>
<protein>
    <submittedName>
        <fullName evidence="2">Uncharacterized protein</fullName>
    </submittedName>
</protein>
<keyword evidence="3" id="KW-1185">Reference proteome</keyword>
<evidence type="ECO:0000313" key="3">
    <source>
        <dbReference type="Proteomes" id="UP000041254"/>
    </source>
</evidence>
<keyword evidence="1" id="KW-0472">Membrane</keyword>